<feature type="compositionally biased region" description="Basic and acidic residues" evidence="1">
    <location>
        <begin position="48"/>
        <end position="71"/>
    </location>
</feature>
<sequence length="152" mass="17155">MMDDDDVTAVATPTHSQELVLLNGNTAQSTAKDGNVTGGVNGDGEATLENKENPELNRRLEELRVDEERTEQDGIIKALKEEHEQARRKYEEKIAGLRDTVAQQKARIVLVEERNRGDEGDAAKWRTYRKFSFFNGEESVGAPKNVNKRENR</sequence>
<accession>A0AAV5TSR3</accession>
<keyword evidence="3" id="KW-1185">Reference proteome</keyword>
<dbReference type="AlphaFoldDB" id="A0AAV5TSR3"/>
<evidence type="ECO:0000313" key="3">
    <source>
        <dbReference type="Proteomes" id="UP001432027"/>
    </source>
</evidence>
<evidence type="ECO:0000313" key="2">
    <source>
        <dbReference type="EMBL" id="GMS97217.1"/>
    </source>
</evidence>
<name>A0AAV5TSR3_9BILA</name>
<dbReference type="Proteomes" id="UP001432027">
    <property type="component" value="Unassembled WGS sequence"/>
</dbReference>
<reference evidence="2" key="1">
    <citation type="submission" date="2023-10" db="EMBL/GenBank/DDBJ databases">
        <title>Genome assembly of Pristionchus species.</title>
        <authorList>
            <person name="Yoshida K."/>
            <person name="Sommer R.J."/>
        </authorList>
    </citation>
    <scope>NUCLEOTIDE SEQUENCE</scope>
    <source>
        <strain evidence="2">RS0144</strain>
    </source>
</reference>
<dbReference type="EMBL" id="BTSX01000004">
    <property type="protein sequence ID" value="GMS97217.1"/>
    <property type="molecule type" value="Genomic_DNA"/>
</dbReference>
<feature type="region of interest" description="Disordered" evidence="1">
    <location>
        <begin position="26"/>
        <end position="71"/>
    </location>
</feature>
<gene>
    <name evidence="2" type="ORF">PENTCL1PPCAC_19392</name>
</gene>
<comment type="caution">
    <text evidence="2">The sequence shown here is derived from an EMBL/GenBank/DDBJ whole genome shotgun (WGS) entry which is preliminary data.</text>
</comment>
<evidence type="ECO:0000256" key="1">
    <source>
        <dbReference type="SAM" id="MobiDB-lite"/>
    </source>
</evidence>
<proteinExistence type="predicted"/>
<protein>
    <submittedName>
        <fullName evidence="2">Uncharacterized protein</fullName>
    </submittedName>
</protein>
<organism evidence="2 3">
    <name type="scientific">Pristionchus entomophagus</name>
    <dbReference type="NCBI Taxonomy" id="358040"/>
    <lineage>
        <taxon>Eukaryota</taxon>
        <taxon>Metazoa</taxon>
        <taxon>Ecdysozoa</taxon>
        <taxon>Nematoda</taxon>
        <taxon>Chromadorea</taxon>
        <taxon>Rhabditida</taxon>
        <taxon>Rhabditina</taxon>
        <taxon>Diplogasteromorpha</taxon>
        <taxon>Diplogasteroidea</taxon>
        <taxon>Neodiplogasteridae</taxon>
        <taxon>Pristionchus</taxon>
    </lineage>
</organism>